<proteinExistence type="predicted"/>
<protein>
    <submittedName>
        <fullName evidence="1">Uncharacterized protein</fullName>
    </submittedName>
</protein>
<evidence type="ECO:0000313" key="1">
    <source>
        <dbReference type="EMBL" id="RXH87085.1"/>
    </source>
</evidence>
<dbReference type="EMBL" id="RDQH01000336">
    <property type="protein sequence ID" value="RXH87085.1"/>
    <property type="molecule type" value="Genomic_DNA"/>
</dbReference>
<name>A0A498IXL1_MALDO</name>
<dbReference type="Proteomes" id="UP000290289">
    <property type="component" value="Chromosome 10"/>
</dbReference>
<sequence>MISTIYTYQQIISILEALEHQIKLSFSSLGNLLLIVVIPASDKLFKSSTCCEIGNEEANNEVKDAGGADVKGGAIEALEGELALIDEGAGITAGL</sequence>
<keyword evidence="2" id="KW-1185">Reference proteome</keyword>
<comment type="caution">
    <text evidence="1">The sequence shown here is derived from an EMBL/GenBank/DDBJ whole genome shotgun (WGS) entry which is preliminary data.</text>
</comment>
<reference evidence="1 2" key="1">
    <citation type="submission" date="2018-10" db="EMBL/GenBank/DDBJ databases">
        <title>A high-quality apple genome assembly.</title>
        <authorList>
            <person name="Hu J."/>
        </authorList>
    </citation>
    <scope>NUCLEOTIDE SEQUENCE [LARGE SCALE GENOMIC DNA]</scope>
    <source>
        <strain evidence="2">cv. HFTH1</strain>
        <tissue evidence="1">Young leaf</tissue>
    </source>
</reference>
<gene>
    <name evidence="1" type="ORF">DVH24_028585</name>
</gene>
<organism evidence="1 2">
    <name type="scientific">Malus domestica</name>
    <name type="common">Apple</name>
    <name type="synonym">Pyrus malus</name>
    <dbReference type="NCBI Taxonomy" id="3750"/>
    <lineage>
        <taxon>Eukaryota</taxon>
        <taxon>Viridiplantae</taxon>
        <taxon>Streptophyta</taxon>
        <taxon>Embryophyta</taxon>
        <taxon>Tracheophyta</taxon>
        <taxon>Spermatophyta</taxon>
        <taxon>Magnoliopsida</taxon>
        <taxon>eudicotyledons</taxon>
        <taxon>Gunneridae</taxon>
        <taxon>Pentapetalae</taxon>
        <taxon>rosids</taxon>
        <taxon>fabids</taxon>
        <taxon>Rosales</taxon>
        <taxon>Rosaceae</taxon>
        <taxon>Amygdaloideae</taxon>
        <taxon>Maleae</taxon>
        <taxon>Malus</taxon>
    </lineage>
</organism>
<evidence type="ECO:0000313" key="2">
    <source>
        <dbReference type="Proteomes" id="UP000290289"/>
    </source>
</evidence>
<accession>A0A498IXL1</accession>
<dbReference type="AlphaFoldDB" id="A0A498IXL1"/>